<dbReference type="Gene3D" id="2.60.40.10">
    <property type="entry name" value="Immunoglobulins"/>
    <property type="match status" value="1"/>
</dbReference>
<proteinExistence type="predicted"/>
<keyword evidence="2" id="KW-0732">Signal</keyword>
<dbReference type="NCBIfam" id="TIGR01167">
    <property type="entry name" value="LPXTG_anchor"/>
    <property type="match status" value="1"/>
</dbReference>
<evidence type="ECO:0000256" key="2">
    <source>
        <dbReference type="SAM" id="SignalP"/>
    </source>
</evidence>
<dbReference type="Gene3D" id="2.60.40.740">
    <property type="match status" value="1"/>
</dbReference>
<dbReference type="EMBL" id="CZBA01000017">
    <property type="protein sequence ID" value="CUP82657.1"/>
    <property type="molecule type" value="Genomic_DNA"/>
</dbReference>
<keyword evidence="1" id="KW-0812">Transmembrane</keyword>
<organism evidence="4 5">
    <name type="scientific">Blautia obeum</name>
    <dbReference type="NCBI Taxonomy" id="40520"/>
    <lineage>
        <taxon>Bacteria</taxon>
        <taxon>Bacillati</taxon>
        <taxon>Bacillota</taxon>
        <taxon>Clostridia</taxon>
        <taxon>Lachnospirales</taxon>
        <taxon>Lachnospiraceae</taxon>
        <taxon>Blautia</taxon>
    </lineage>
</organism>
<keyword evidence="1" id="KW-0472">Membrane</keyword>
<evidence type="ECO:0000313" key="5">
    <source>
        <dbReference type="Proteomes" id="UP000095413"/>
    </source>
</evidence>
<feature type="signal peptide" evidence="2">
    <location>
        <begin position="1"/>
        <end position="26"/>
    </location>
</feature>
<evidence type="ECO:0000259" key="3">
    <source>
        <dbReference type="Pfam" id="PF17802"/>
    </source>
</evidence>
<dbReference type="InterPro" id="IPR013783">
    <property type="entry name" value="Ig-like_fold"/>
</dbReference>
<dbReference type="InterPro" id="IPR041033">
    <property type="entry name" value="SpaA_PFL_dom_1"/>
</dbReference>
<gene>
    <name evidence="4" type="ORF">ERS852533_02694</name>
</gene>
<feature type="domain" description="SpaA-like prealbumin fold" evidence="3">
    <location>
        <begin position="350"/>
        <end position="452"/>
    </location>
</feature>
<dbReference type="OrthoDB" id="2199792at2"/>
<accession>A0A174RFQ4</accession>
<feature type="chain" id="PRO_5008031909" evidence="2">
    <location>
        <begin position="27"/>
        <end position="503"/>
    </location>
</feature>
<reference evidence="4 5" key="1">
    <citation type="submission" date="2015-09" db="EMBL/GenBank/DDBJ databases">
        <authorList>
            <consortium name="Pathogen Informatics"/>
        </authorList>
    </citation>
    <scope>NUCLEOTIDE SEQUENCE [LARGE SCALE GENOMIC DNA]</scope>
    <source>
        <strain evidence="4 5">2789STDY5834921</strain>
    </source>
</reference>
<feature type="transmembrane region" description="Helical" evidence="1">
    <location>
        <begin position="478"/>
        <end position="496"/>
    </location>
</feature>
<dbReference type="Pfam" id="PF17802">
    <property type="entry name" value="SpaA"/>
    <property type="match status" value="1"/>
</dbReference>
<protein>
    <submittedName>
        <fullName evidence="4">Predicted outer membrane protein</fullName>
    </submittedName>
</protein>
<dbReference type="AlphaFoldDB" id="A0A174RFQ4"/>
<dbReference type="Proteomes" id="UP000095413">
    <property type="component" value="Unassembled WGS sequence"/>
</dbReference>
<dbReference type="RefSeq" id="WP_055056570.1">
    <property type="nucleotide sequence ID" value="NZ_CZBA01000017.1"/>
</dbReference>
<sequence>MKLIKKIAAIMLSVMMVLGMASVVSADEGGTAAATGNGKITITNAIPSQAYKIYRILELESYNTTTGNYAYKAAATWKPFIESNEIKDVYVTINDGYVTWKDNADVATFAKKALAYANTQNHIINSDKSQIAPAAAAGATTSTVIFSDLPLGYYLVDSSAGALCSLDTTATEVTIREKNGVPSVEKKVQEDSKVKTSNEWGDSNTADIGQTVNFQTTIIAQPGAQNYVLHDKMSDGLTFDTNSVKVNLKKNSQSTVSEVAADAVDVSNYEVKNAGLESENPCTFHVKFKKEFCDTLAANDQIIVTYSATLNEKAVIAGEGNKNETWLKYGDSSTTTTKTFELPVFKYTGTDTPLKDAEFELKRNNETIAIALIKKTPVKGETYTGDIYQVAKTGETETVTKVKTTNSGKFKIQGLDADTYCLTETKQPDGYNKLSAPITVVIDENGTITVDSKTVDEVKVLNNTGTILPSTGGNGTSLIYFLGAVLALVSGVVLITKQRMKNS</sequence>
<evidence type="ECO:0000256" key="1">
    <source>
        <dbReference type="SAM" id="Phobius"/>
    </source>
</evidence>
<name>A0A174RFQ4_9FIRM</name>
<keyword evidence="1" id="KW-1133">Transmembrane helix</keyword>
<evidence type="ECO:0000313" key="4">
    <source>
        <dbReference type="EMBL" id="CUP82657.1"/>
    </source>
</evidence>